<dbReference type="InterPro" id="IPR029339">
    <property type="entry name" value="FAM219"/>
</dbReference>
<feature type="region of interest" description="Disordered" evidence="2">
    <location>
        <begin position="76"/>
        <end position="104"/>
    </location>
</feature>
<evidence type="ECO:0000256" key="1">
    <source>
        <dbReference type="ARBA" id="ARBA00010549"/>
    </source>
</evidence>
<feature type="compositionally biased region" description="Basic and acidic residues" evidence="2">
    <location>
        <begin position="12"/>
        <end position="22"/>
    </location>
</feature>
<dbReference type="GeneID" id="100368172"/>
<proteinExistence type="inferred from homology"/>
<accession>A0ABM0M219</accession>
<feature type="region of interest" description="Disordered" evidence="2">
    <location>
        <begin position="1"/>
        <end position="34"/>
    </location>
</feature>
<dbReference type="PANTHER" id="PTHR31281">
    <property type="entry name" value="PROTEIN FAM219A"/>
    <property type="match status" value="1"/>
</dbReference>
<dbReference type="Proteomes" id="UP000694865">
    <property type="component" value="Unplaced"/>
</dbReference>
<feature type="compositionally biased region" description="Polar residues" evidence="2">
    <location>
        <begin position="23"/>
        <end position="32"/>
    </location>
</feature>
<evidence type="ECO:0000256" key="2">
    <source>
        <dbReference type="SAM" id="MobiDB-lite"/>
    </source>
</evidence>
<evidence type="ECO:0000313" key="4">
    <source>
        <dbReference type="RefSeq" id="XP_006814060.1"/>
    </source>
</evidence>
<comment type="similarity">
    <text evidence="1">Belongs to the FAM219 family.</text>
</comment>
<protein>
    <submittedName>
        <fullName evidence="4">Protein FAM219A-like</fullName>
    </submittedName>
</protein>
<reference evidence="4" key="1">
    <citation type="submission" date="2025-08" db="UniProtKB">
        <authorList>
            <consortium name="RefSeq"/>
        </authorList>
    </citation>
    <scope>IDENTIFICATION</scope>
    <source>
        <tissue evidence="4">Testes</tissue>
    </source>
</reference>
<dbReference type="RefSeq" id="XP_006814060.1">
    <property type="nucleotide sequence ID" value="XM_006813997.1"/>
</dbReference>
<organism evidence="3 4">
    <name type="scientific">Saccoglossus kowalevskii</name>
    <name type="common">Acorn worm</name>
    <dbReference type="NCBI Taxonomy" id="10224"/>
    <lineage>
        <taxon>Eukaryota</taxon>
        <taxon>Metazoa</taxon>
        <taxon>Hemichordata</taxon>
        <taxon>Enteropneusta</taxon>
        <taxon>Harrimaniidae</taxon>
        <taxon>Saccoglossus</taxon>
    </lineage>
</organism>
<evidence type="ECO:0000313" key="3">
    <source>
        <dbReference type="Proteomes" id="UP000694865"/>
    </source>
</evidence>
<dbReference type="PANTHER" id="PTHR31281:SF3">
    <property type="entry name" value="PROTEIN FAM219A"/>
    <property type="match status" value="1"/>
</dbReference>
<gene>
    <name evidence="4" type="primary">LOC100368172</name>
</gene>
<keyword evidence="3" id="KW-1185">Reference proteome</keyword>
<sequence length="168" mass="19250">MAETDGVLVEPSIHDRNTHEKQNGNIEKTNGYTPLKTILEPSLLQKRIEKQRELTRKSQQSSTIIVVDQQPKKSILPRNRLPVPSKITSMEYKPDEQPLVSLDSDSDDEFDISKLPSQINIDLNQQLLKDGYRLDELPDDEDLDLIPPKSFNQRCVCCQLHQTLCTIQ</sequence>
<name>A0ABM0M219_SACKO</name>
<dbReference type="Pfam" id="PF15260">
    <property type="entry name" value="FAM219A"/>
    <property type="match status" value="1"/>
</dbReference>